<dbReference type="STRING" id="1230097.A0A423VZW0"/>
<keyword evidence="10" id="KW-1185">Reference proteome</keyword>
<dbReference type="Gene3D" id="3.40.50.1700">
    <property type="entry name" value="Glycoside hydrolase family 3 C-terminal domain"/>
    <property type="match status" value="1"/>
</dbReference>
<dbReference type="InterPro" id="IPR017853">
    <property type="entry name" value="GH"/>
</dbReference>
<feature type="region of interest" description="Disordered" evidence="7">
    <location>
        <begin position="1190"/>
        <end position="1272"/>
    </location>
</feature>
<dbReference type="Pfam" id="PF00933">
    <property type="entry name" value="Glyco_hydro_3"/>
    <property type="match status" value="1"/>
</dbReference>
<evidence type="ECO:0000256" key="4">
    <source>
        <dbReference type="ARBA" id="ARBA00023180"/>
    </source>
</evidence>
<gene>
    <name evidence="9" type="ORF">VPNG_09023</name>
</gene>
<dbReference type="FunFam" id="3.20.20.300:FF:000008">
    <property type="entry name" value="Beta-N-acetylglucosaminidase, putative"/>
    <property type="match status" value="1"/>
</dbReference>
<feature type="compositionally biased region" description="Low complexity" evidence="7">
    <location>
        <begin position="1148"/>
        <end position="1158"/>
    </location>
</feature>
<organism evidence="9 10">
    <name type="scientific">Cytospora leucostoma</name>
    <dbReference type="NCBI Taxonomy" id="1230097"/>
    <lineage>
        <taxon>Eukaryota</taxon>
        <taxon>Fungi</taxon>
        <taxon>Dikarya</taxon>
        <taxon>Ascomycota</taxon>
        <taxon>Pezizomycotina</taxon>
        <taxon>Sordariomycetes</taxon>
        <taxon>Sordariomycetidae</taxon>
        <taxon>Diaporthales</taxon>
        <taxon>Cytosporaceae</taxon>
        <taxon>Cytospora</taxon>
    </lineage>
</organism>
<comment type="caution">
    <text evidence="9">The sequence shown here is derived from an EMBL/GenBank/DDBJ whole genome shotgun (WGS) entry which is preliminary data.</text>
</comment>
<feature type="compositionally biased region" description="Basic and acidic residues" evidence="7">
    <location>
        <begin position="1127"/>
        <end position="1147"/>
    </location>
</feature>
<dbReference type="InterPro" id="IPR050226">
    <property type="entry name" value="NagZ_Beta-hexosaminidase"/>
</dbReference>
<dbReference type="GO" id="GO:0009254">
    <property type="term" value="P:peptidoglycan turnover"/>
    <property type="evidence" value="ECO:0007669"/>
    <property type="project" value="TreeGrafter"/>
</dbReference>
<comment type="similarity">
    <text evidence="1">Belongs to the glycosyl hydrolase 3 family.</text>
</comment>
<keyword evidence="4" id="KW-0325">Glycoprotein</keyword>
<dbReference type="InterPro" id="IPR024061">
    <property type="entry name" value="NDT80_DNA-bd_dom"/>
</dbReference>
<dbReference type="SUPFAM" id="SSF49417">
    <property type="entry name" value="p53-like transcription factors"/>
    <property type="match status" value="1"/>
</dbReference>
<accession>A0A423VZW0</accession>
<evidence type="ECO:0000313" key="10">
    <source>
        <dbReference type="Proteomes" id="UP000285146"/>
    </source>
</evidence>
<evidence type="ECO:0000256" key="3">
    <source>
        <dbReference type="ARBA" id="ARBA00023125"/>
    </source>
</evidence>
<keyword evidence="3 6" id="KW-0238">DNA-binding</keyword>
<dbReference type="Gene3D" id="3.20.20.300">
    <property type="entry name" value="Glycoside hydrolase, family 3, N-terminal domain"/>
    <property type="match status" value="1"/>
</dbReference>
<feature type="DNA-binding region" description="NDT80" evidence="6">
    <location>
        <begin position="905"/>
        <end position="1133"/>
    </location>
</feature>
<dbReference type="OrthoDB" id="4215304at2759"/>
<dbReference type="PROSITE" id="PS51517">
    <property type="entry name" value="NDT80"/>
    <property type="match status" value="1"/>
</dbReference>
<evidence type="ECO:0000313" key="9">
    <source>
        <dbReference type="EMBL" id="ROV96626.1"/>
    </source>
</evidence>
<dbReference type="InterPro" id="IPR001764">
    <property type="entry name" value="Glyco_hydro_3_N"/>
</dbReference>
<dbReference type="PANTHER" id="PTHR30480:SF8">
    <property type="entry name" value="PUTATIVE (AFU_ORTHOLOGUE AFUA_8G04060)-RELATED"/>
    <property type="match status" value="1"/>
</dbReference>
<evidence type="ECO:0000256" key="6">
    <source>
        <dbReference type="PROSITE-ProRule" id="PRU00850"/>
    </source>
</evidence>
<dbReference type="Proteomes" id="UP000285146">
    <property type="component" value="Unassembled WGS sequence"/>
</dbReference>
<dbReference type="InParanoid" id="A0A423VZW0"/>
<name>A0A423VZW0_9PEZI</name>
<evidence type="ECO:0000259" key="8">
    <source>
        <dbReference type="PROSITE" id="PS51517"/>
    </source>
</evidence>
<reference evidence="9 10" key="1">
    <citation type="submission" date="2015-09" db="EMBL/GenBank/DDBJ databases">
        <title>Host preference determinants of Valsa canker pathogens revealed by comparative genomics.</title>
        <authorList>
            <person name="Yin Z."/>
            <person name="Huang L."/>
        </authorList>
    </citation>
    <scope>NUCLEOTIDE SEQUENCE [LARGE SCALE GENOMIC DNA]</scope>
    <source>
        <strain evidence="9 10">SXYLt</strain>
    </source>
</reference>
<dbReference type="GO" id="GO:0003677">
    <property type="term" value="F:DNA binding"/>
    <property type="evidence" value="ECO:0007669"/>
    <property type="project" value="UniProtKB-KW"/>
</dbReference>
<protein>
    <recommendedName>
        <fullName evidence="8">NDT80 domain-containing protein</fullName>
    </recommendedName>
</protein>
<dbReference type="GO" id="GO:0004553">
    <property type="term" value="F:hydrolase activity, hydrolyzing O-glycosyl compounds"/>
    <property type="evidence" value="ECO:0007669"/>
    <property type="project" value="InterPro"/>
</dbReference>
<feature type="compositionally biased region" description="Pro residues" evidence="7">
    <location>
        <begin position="1209"/>
        <end position="1218"/>
    </location>
</feature>
<evidence type="ECO:0000256" key="2">
    <source>
        <dbReference type="ARBA" id="ARBA00022801"/>
    </source>
</evidence>
<dbReference type="InterPro" id="IPR036962">
    <property type="entry name" value="Glyco_hydro_3_N_sf"/>
</dbReference>
<evidence type="ECO:0000256" key="5">
    <source>
        <dbReference type="ARBA" id="ARBA00023295"/>
    </source>
</evidence>
<dbReference type="InterPro" id="IPR008967">
    <property type="entry name" value="p53-like_TF_DNA-bd_sf"/>
</dbReference>
<dbReference type="SUPFAM" id="SSF51445">
    <property type="entry name" value="(Trans)glycosidases"/>
    <property type="match status" value="1"/>
</dbReference>
<dbReference type="Gene3D" id="2.60.40.1390">
    <property type="entry name" value="NDT80 DNA-binding domain"/>
    <property type="match status" value="1"/>
</dbReference>
<dbReference type="InterPro" id="IPR036881">
    <property type="entry name" value="Glyco_hydro_3_C_sf"/>
</dbReference>
<proteinExistence type="inferred from homology"/>
<feature type="domain" description="NDT80" evidence="8">
    <location>
        <begin position="905"/>
        <end position="1133"/>
    </location>
</feature>
<keyword evidence="5" id="KW-0326">Glycosidase</keyword>
<feature type="region of interest" description="Disordered" evidence="7">
    <location>
        <begin position="1121"/>
        <end position="1165"/>
    </location>
</feature>
<feature type="compositionally biased region" description="Polar residues" evidence="7">
    <location>
        <begin position="1225"/>
        <end position="1238"/>
    </location>
</feature>
<dbReference type="PANTHER" id="PTHR30480">
    <property type="entry name" value="BETA-HEXOSAMINIDASE-RELATED"/>
    <property type="match status" value="1"/>
</dbReference>
<evidence type="ECO:0000256" key="7">
    <source>
        <dbReference type="SAM" id="MobiDB-lite"/>
    </source>
</evidence>
<sequence length="1341" mass="146352">MAKPDGDLDPLWQDLDWAIGQMLLMGWDGTEVTPQIRSLIEDHHLGSIILTAKNLKSAHQTAELVKELQSIAHQAGHPYPLLIAVDQENGGVNSLFDEDYICQFPSAMGIAATGSLDLAYNVAKATATEISAVGVNLILGPVLDVLTNARYQPMSVRASGDDPQEVSQYSIAAINGYKDAGLATCGKHFPTYGNLDFRGSSLDVPIITQTLEELGLSALVPYRNTIATGNLDAVFIGGCGIASANMNVSHACLSDQVVDDLLRQELGFNGVAISECLEMEALYQEIGVKGGTVMAVEAGCDLILLCKDYNIQLEGIAGLKLGVENDIITQDRIQTSLRRILRLKSSCTSWAKALNPPGIASLSQIHHTHLTLSRQAYDSSIAVMRDKDGLLPLSQTMDQEEELLLLTPLVKPLPASAATKVIESKRTKDGLPSLHDKWTHRDRGAIMSGEGVFREFGRALARARNGKLLHTSYTANGVRPVHENLINRTSAIILVTADANRNLYQSGFTKHVAMMCSMLRASGQKKSLVVVAVSSPYDFAMDKSVGTYICTFDFTETAMQALVRALFGEFTPQGSLPGTLRKSKKVLKSRQQWLVENYERGRDGRALDDLIRALARASNPNHGFLKTTTASSFELFNARVEESHFVIQLGTSFPGVFLGIPIDDSTALKTWFVNSGWDLQFPRRLTNMVINELSGWSVPEGLLQSISRAGISFDLIHGLENGDNVVDHVRKHSNAEVLELYRFALQEVKTCGVVRAKDNAGWILGTVIICSPGSSLPHFIPCLQSSSQGELVGGIVAPTVEPNGQATLVLQGLAVMGVRQNKAHGTARSVLSWVTDESHEPLLAMGFQVLQTFEEVTNSPDTDLAVSGEGMNGLAPLPFTPSYEFESFNTFEDPFSYSARPAYDVPAEAEPFNEESPSHELDNKLLGFSAPLSKAQVVDGAGNITDTNMSAELYGMFFVAEDVFGGETTGRPLELTCYRRNLWQCSGQITLPRHIGHIIDEQGQQVQVFDLAASITAIESIEGKPTEIISIPWKSSIEEGNKSPAAPPNIALDLSTGHELDHNLVSLPVSWKRLQFKHATANNGRRKGLQQHYVVQISFLGKIKSGEFIKIAEIQSGPVIVRGRSPRNFDSRKDVPLAGDKKVERRTAATPSDTTPTPKAERGGDLAHNIQKYHSLGNVQQASEWASPISYGQQGAHPSKKLAASPNLNRPPVPPWSPEPAVSTRPGQPSTPKSSSHVQRMGASSLPINLSLSEDERSPNRSTPDSASPHLHKTMPATLHAQMSNEDDEEQLYEYFPLSLDDWQHPVDAIYRPHVVHHVFVPPELKAQQVRSRTKRYFSSD</sequence>
<dbReference type="InterPro" id="IPR037141">
    <property type="entry name" value="NDT80_DNA-bd_dom_sf"/>
</dbReference>
<dbReference type="GO" id="GO:0005975">
    <property type="term" value="P:carbohydrate metabolic process"/>
    <property type="evidence" value="ECO:0007669"/>
    <property type="project" value="InterPro"/>
</dbReference>
<dbReference type="EMBL" id="LKEB01000067">
    <property type="protein sequence ID" value="ROV96626.1"/>
    <property type="molecule type" value="Genomic_DNA"/>
</dbReference>
<dbReference type="FunFam" id="3.40.50.1700:FF:000013">
    <property type="entry name" value="Glycoside hydrolase family 3 protein"/>
    <property type="match status" value="1"/>
</dbReference>
<dbReference type="GO" id="GO:0003700">
    <property type="term" value="F:DNA-binding transcription factor activity"/>
    <property type="evidence" value="ECO:0007669"/>
    <property type="project" value="UniProtKB-UniRule"/>
</dbReference>
<keyword evidence="2" id="KW-0378">Hydrolase</keyword>
<dbReference type="Pfam" id="PF05224">
    <property type="entry name" value="NDT80_PhoG"/>
    <property type="match status" value="1"/>
</dbReference>
<evidence type="ECO:0000256" key="1">
    <source>
        <dbReference type="ARBA" id="ARBA00005336"/>
    </source>
</evidence>